<dbReference type="Pfam" id="PF02635">
    <property type="entry name" value="DsrE"/>
    <property type="match status" value="1"/>
</dbReference>
<accession>A0ABT2EIT1</accession>
<dbReference type="Gene3D" id="3.40.1260.10">
    <property type="entry name" value="DsrEFH-like"/>
    <property type="match status" value="1"/>
</dbReference>
<proteinExistence type="predicted"/>
<dbReference type="EMBL" id="JANUCP010000001">
    <property type="protein sequence ID" value="MCS3917854.1"/>
    <property type="molecule type" value="Genomic_DNA"/>
</dbReference>
<dbReference type="SUPFAM" id="SSF75169">
    <property type="entry name" value="DsrEFH-like"/>
    <property type="match status" value="1"/>
</dbReference>
<sequence length="121" mass="13458">MSKPKIVLIGSRTLGRGDDQIGAVIMTNFLRFLAELEPKPKALILWNTGVKLAADDGERTVEKLQAQEHLRQLQEQGVEILVCQTCLDYFGLRDKVVVGKISGMKHFVSLLMSGEYEVVSV</sequence>
<dbReference type="Proteomes" id="UP001204798">
    <property type="component" value="Unassembled WGS sequence"/>
</dbReference>
<protein>
    <submittedName>
        <fullName evidence="1">Selenium metabolism protein YedF</fullName>
    </submittedName>
</protein>
<name>A0ABT2EIT1_9BACT</name>
<evidence type="ECO:0000313" key="2">
    <source>
        <dbReference type="Proteomes" id="UP001204798"/>
    </source>
</evidence>
<dbReference type="RefSeq" id="WP_259092482.1">
    <property type="nucleotide sequence ID" value="NZ_CP130454.1"/>
</dbReference>
<gene>
    <name evidence="1" type="ORF">M2350_000251</name>
</gene>
<dbReference type="InterPro" id="IPR003787">
    <property type="entry name" value="Sulphur_relay_DsrE/F-like"/>
</dbReference>
<dbReference type="InterPro" id="IPR027396">
    <property type="entry name" value="DsrEFH-like"/>
</dbReference>
<comment type="caution">
    <text evidence="1">The sequence shown here is derived from an EMBL/GenBank/DDBJ whole genome shotgun (WGS) entry which is preliminary data.</text>
</comment>
<keyword evidence="2" id="KW-1185">Reference proteome</keyword>
<organism evidence="1 2">
    <name type="scientific">Candidatus Fervidibacter sacchari</name>
    <dbReference type="NCBI Taxonomy" id="1448929"/>
    <lineage>
        <taxon>Bacteria</taxon>
        <taxon>Candidatus Fervidibacterota</taxon>
        <taxon>Candidatus Fervidibacter</taxon>
    </lineage>
</organism>
<evidence type="ECO:0000313" key="1">
    <source>
        <dbReference type="EMBL" id="MCS3917854.1"/>
    </source>
</evidence>
<reference evidence="1 2" key="1">
    <citation type="submission" date="2022-08" db="EMBL/GenBank/DDBJ databases">
        <title>Bacterial and archaeal communities from various locations to study Microbial Dark Matter (Phase II).</title>
        <authorList>
            <person name="Stepanauskas R."/>
        </authorList>
    </citation>
    <scope>NUCLEOTIDE SEQUENCE [LARGE SCALE GENOMIC DNA]</scope>
    <source>
        <strain evidence="1 2">PD1</strain>
    </source>
</reference>